<dbReference type="EMBL" id="KB744358">
    <property type="protein sequence ID" value="EOA95214.1"/>
    <property type="molecule type" value="Genomic_DNA"/>
</dbReference>
<comment type="subcellular location">
    <subcellularLocation>
        <location evidence="1">Membrane</location>
        <topology evidence="1">Single-pass type I membrane protein</topology>
    </subcellularLocation>
</comment>
<keyword evidence="4" id="KW-0732">Signal</keyword>
<gene>
    <name evidence="8" type="ORF">Anapl_16860</name>
</gene>
<dbReference type="InterPro" id="IPR031152">
    <property type="entry name" value="PLXDC"/>
</dbReference>
<accession>R0L1B0</accession>
<keyword evidence="3 7" id="KW-0812">Transmembrane</keyword>
<evidence type="ECO:0000256" key="7">
    <source>
        <dbReference type="SAM" id="Phobius"/>
    </source>
</evidence>
<evidence type="ECO:0000256" key="6">
    <source>
        <dbReference type="SAM" id="MobiDB-lite"/>
    </source>
</evidence>
<proteinExistence type="inferred from homology"/>
<sequence>ESRRRTIYEYHRVELDTSRITSMSAVEFTPLPNDTKLNQYAGSEGVGSSLPAKAAGAPVHTGTIVGIILAVLLIAAIILAGIYINSHPTSNAALFFIEVSREPFPSPFSLPLPSAPMLPFQRRATSSEESGTVSFRAPTATARRGDL</sequence>
<keyword evidence="5 7" id="KW-1133">Transmembrane helix</keyword>
<feature type="compositionally biased region" description="Polar residues" evidence="6">
    <location>
        <begin position="123"/>
        <end position="133"/>
    </location>
</feature>
<evidence type="ECO:0000313" key="8">
    <source>
        <dbReference type="EMBL" id="EOA95214.1"/>
    </source>
</evidence>
<protein>
    <submittedName>
        <fullName evidence="8">Plexin domain-containing protein 1</fullName>
    </submittedName>
</protein>
<reference evidence="9" key="1">
    <citation type="journal article" date="2013" name="Nat. Genet.">
        <title>The duck genome and transcriptome provide insight into an avian influenza virus reservoir species.</title>
        <authorList>
            <person name="Huang Y."/>
            <person name="Li Y."/>
            <person name="Burt D.W."/>
            <person name="Chen H."/>
            <person name="Zhang Y."/>
            <person name="Qian W."/>
            <person name="Kim H."/>
            <person name="Gan S."/>
            <person name="Zhao Y."/>
            <person name="Li J."/>
            <person name="Yi K."/>
            <person name="Feng H."/>
            <person name="Zhu P."/>
            <person name="Li B."/>
            <person name="Liu Q."/>
            <person name="Fairley S."/>
            <person name="Magor K.E."/>
            <person name="Du Z."/>
            <person name="Hu X."/>
            <person name="Goodman L."/>
            <person name="Tafer H."/>
            <person name="Vignal A."/>
            <person name="Lee T."/>
            <person name="Kim K.W."/>
            <person name="Sheng Z."/>
            <person name="An Y."/>
            <person name="Searle S."/>
            <person name="Herrero J."/>
            <person name="Groenen M.A."/>
            <person name="Crooijmans R.P."/>
            <person name="Faraut T."/>
            <person name="Cai Q."/>
            <person name="Webster R.G."/>
            <person name="Aldridge J.R."/>
            <person name="Warren W.C."/>
            <person name="Bartschat S."/>
            <person name="Kehr S."/>
            <person name="Marz M."/>
            <person name="Stadler P.F."/>
            <person name="Smith J."/>
            <person name="Kraus R.H."/>
            <person name="Zhao Y."/>
            <person name="Ren L."/>
            <person name="Fei J."/>
            <person name="Morisson M."/>
            <person name="Kaiser P."/>
            <person name="Griffin D.K."/>
            <person name="Rao M."/>
            <person name="Pitel F."/>
            <person name="Wang J."/>
            <person name="Li N."/>
        </authorList>
    </citation>
    <scope>NUCLEOTIDE SEQUENCE [LARGE SCALE GENOMIC DNA]</scope>
</reference>
<evidence type="ECO:0000256" key="3">
    <source>
        <dbReference type="ARBA" id="ARBA00022692"/>
    </source>
</evidence>
<comment type="similarity">
    <text evidence="2">Belongs to the plexin family.</text>
</comment>
<organism evidence="8 9">
    <name type="scientific">Anas platyrhynchos</name>
    <name type="common">Mallard</name>
    <name type="synonym">Anas boschas</name>
    <dbReference type="NCBI Taxonomy" id="8839"/>
    <lineage>
        <taxon>Eukaryota</taxon>
        <taxon>Metazoa</taxon>
        <taxon>Chordata</taxon>
        <taxon>Craniata</taxon>
        <taxon>Vertebrata</taxon>
        <taxon>Euteleostomi</taxon>
        <taxon>Archelosauria</taxon>
        <taxon>Archosauria</taxon>
        <taxon>Dinosauria</taxon>
        <taxon>Saurischia</taxon>
        <taxon>Theropoda</taxon>
        <taxon>Coelurosauria</taxon>
        <taxon>Aves</taxon>
        <taxon>Neognathae</taxon>
        <taxon>Galloanserae</taxon>
        <taxon>Anseriformes</taxon>
        <taxon>Anatidae</taxon>
        <taxon>Anatinae</taxon>
        <taxon>Anas</taxon>
    </lineage>
</organism>
<evidence type="ECO:0000256" key="5">
    <source>
        <dbReference type="ARBA" id="ARBA00022989"/>
    </source>
</evidence>
<keyword evidence="9" id="KW-1185">Reference proteome</keyword>
<dbReference type="GO" id="GO:0016020">
    <property type="term" value="C:membrane"/>
    <property type="evidence" value="ECO:0007669"/>
    <property type="project" value="UniProtKB-SubCell"/>
</dbReference>
<feature type="region of interest" description="Disordered" evidence="6">
    <location>
        <begin position="121"/>
        <end position="147"/>
    </location>
</feature>
<evidence type="ECO:0000256" key="2">
    <source>
        <dbReference type="ARBA" id="ARBA00010297"/>
    </source>
</evidence>
<keyword evidence="7" id="KW-0472">Membrane</keyword>
<dbReference type="PANTHER" id="PTHR13055">
    <property type="entry name" value="TUMOR ENDOTHELIAL MARKER 7 RELATED"/>
    <property type="match status" value="1"/>
</dbReference>
<feature type="transmembrane region" description="Helical" evidence="7">
    <location>
        <begin position="63"/>
        <end position="84"/>
    </location>
</feature>
<feature type="non-terminal residue" evidence="8">
    <location>
        <position position="1"/>
    </location>
</feature>
<dbReference type="Proteomes" id="UP000296049">
    <property type="component" value="Unassembled WGS sequence"/>
</dbReference>
<name>R0L1B0_ANAPL</name>
<evidence type="ECO:0000313" key="9">
    <source>
        <dbReference type="Proteomes" id="UP000296049"/>
    </source>
</evidence>
<evidence type="ECO:0000256" key="4">
    <source>
        <dbReference type="ARBA" id="ARBA00022729"/>
    </source>
</evidence>
<dbReference type="PANTHER" id="PTHR13055:SF10">
    <property type="entry name" value="PLEXIN DOMAIN-CONTAINING PROTEIN 1"/>
    <property type="match status" value="1"/>
</dbReference>
<dbReference type="AlphaFoldDB" id="R0L1B0"/>
<evidence type="ECO:0000256" key="1">
    <source>
        <dbReference type="ARBA" id="ARBA00004479"/>
    </source>
</evidence>